<feature type="domain" description="GtrA/DPMS transmembrane" evidence="7">
    <location>
        <begin position="14"/>
        <end position="131"/>
    </location>
</feature>
<sequence>MKKIILILNSEGIKYIIFGVLTTLINIISYLFLNKLGIQYVISNTIAFILSILFAFITNKIYVFKSRTWNFKLITREIIAFLGSRLATFIVDTVLLMLLVEIMIMNDFIAKCIVNIIVIILNYVLSKFIVFKK</sequence>
<keyword evidence="9" id="KW-1185">Reference proteome</keyword>
<evidence type="ECO:0000313" key="8">
    <source>
        <dbReference type="EMBL" id="MBW6410270.1"/>
    </source>
</evidence>
<evidence type="ECO:0000256" key="3">
    <source>
        <dbReference type="ARBA" id="ARBA00022692"/>
    </source>
</evidence>
<feature type="transmembrane region" description="Helical" evidence="6">
    <location>
        <begin position="78"/>
        <end position="102"/>
    </location>
</feature>
<evidence type="ECO:0000256" key="6">
    <source>
        <dbReference type="SAM" id="Phobius"/>
    </source>
</evidence>
<protein>
    <submittedName>
        <fullName evidence="8">GtrA family protein</fullName>
    </submittedName>
</protein>
<dbReference type="InterPro" id="IPR051401">
    <property type="entry name" value="GtrA_CellWall_Glycosyl"/>
</dbReference>
<gene>
    <name evidence="8" type="ORF">KYD98_09195</name>
</gene>
<evidence type="ECO:0000259" key="7">
    <source>
        <dbReference type="Pfam" id="PF04138"/>
    </source>
</evidence>
<dbReference type="EMBL" id="JAHXPT010000006">
    <property type="protein sequence ID" value="MBW6410270.1"/>
    <property type="molecule type" value="Genomic_DNA"/>
</dbReference>
<evidence type="ECO:0000256" key="1">
    <source>
        <dbReference type="ARBA" id="ARBA00004141"/>
    </source>
</evidence>
<proteinExistence type="inferred from homology"/>
<name>A0ABS7ANL8_9CLOT</name>
<dbReference type="Pfam" id="PF04138">
    <property type="entry name" value="GtrA_DPMS_TM"/>
    <property type="match status" value="1"/>
</dbReference>
<keyword evidence="4 6" id="KW-1133">Transmembrane helix</keyword>
<keyword evidence="3 6" id="KW-0812">Transmembrane</keyword>
<organism evidence="8 9">
    <name type="scientific">Clostridium weizhouense</name>
    <dbReference type="NCBI Taxonomy" id="2859781"/>
    <lineage>
        <taxon>Bacteria</taxon>
        <taxon>Bacillati</taxon>
        <taxon>Bacillota</taxon>
        <taxon>Clostridia</taxon>
        <taxon>Eubacteriales</taxon>
        <taxon>Clostridiaceae</taxon>
        <taxon>Clostridium</taxon>
    </lineage>
</organism>
<evidence type="ECO:0000256" key="4">
    <source>
        <dbReference type="ARBA" id="ARBA00022989"/>
    </source>
</evidence>
<comment type="caution">
    <text evidence="8">The sequence shown here is derived from an EMBL/GenBank/DDBJ whole genome shotgun (WGS) entry which is preliminary data.</text>
</comment>
<evidence type="ECO:0000313" key="9">
    <source>
        <dbReference type="Proteomes" id="UP001519921"/>
    </source>
</evidence>
<feature type="transmembrane region" description="Helical" evidence="6">
    <location>
        <begin position="108"/>
        <end position="125"/>
    </location>
</feature>
<comment type="similarity">
    <text evidence="2">Belongs to the GtrA family.</text>
</comment>
<dbReference type="InterPro" id="IPR007267">
    <property type="entry name" value="GtrA_DPMS_TM"/>
</dbReference>
<keyword evidence="5 6" id="KW-0472">Membrane</keyword>
<evidence type="ECO:0000256" key="5">
    <source>
        <dbReference type="ARBA" id="ARBA00023136"/>
    </source>
</evidence>
<accession>A0ABS7ANL8</accession>
<feature type="transmembrane region" description="Helical" evidence="6">
    <location>
        <begin position="12"/>
        <end position="32"/>
    </location>
</feature>
<evidence type="ECO:0000256" key="2">
    <source>
        <dbReference type="ARBA" id="ARBA00009399"/>
    </source>
</evidence>
<dbReference type="PANTHER" id="PTHR38459:SF5">
    <property type="entry name" value="CELL WALL TEICHOIC ACID GLYCOSYLATION PROTEIN GTCA"/>
    <property type="match status" value="1"/>
</dbReference>
<dbReference type="PANTHER" id="PTHR38459">
    <property type="entry name" value="PROPHAGE BACTOPRENOL-LINKED GLUCOSE TRANSLOCASE HOMOLOG"/>
    <property type="match status" value="1"/>
</dbReference>
<feature type="transmembrane region" description="Helical" evidence="6">
    <location>
        <begin position="38"/>
        <end position="57"/>
    </location>
</feature>
<reference evidence="8 9" key="1">
    <citation type="submission" date="2021-07" db="EMBL/GenBank/DDBJ databases">
        <title>Clostridium weizhouense sp. nov., an anaerobic bacterium isolated from activated sludge of Petroleum wastewater.</title>
        <authorList>
            <person name="Li Q."/>
        </authorList>
    </citation>
    <scope>NUCLEOTIDE SEQUENCE [LARGE SCALE GENOMIC DNA]</scope>
    <source>
        <strain evidence="8 9">YB-6</strain>
    </source>
</reference>
<comment type="subcellular location">
    <subcellularLocation>
        <location evidence="1">Membrane</location>
        <topology evidence="1">Multi-pass membrane protein</topology>
    </subcellularLocation>
</comment>
<dbReference type="Proteomes" id="UP001519921">
    <property type="component" value="Unassembled WGS sequence"/>
</dbReference>
<dbReference type="RefSeq" id="WP_219779446.1">
    <property type="nucleotide sequence ID" value="NZ_JAHXPT010000006.1"/>
</dbReference>